<feature type="compositionally biased region" description="Basic residues" evidence="1">
    <location>
        <begin position="1"/>
        <end position="15"/>
    </location>
</feature>
<evidence type="ECO:0000313" key="3">
    <source>
        <dbReference type="Proteomes" id="UP000001055"/>
    </source>
</evidence>
<dbReference type="HOGENOM" id="CLU_3107151_0_0_1"/>
<dbReference type="GeneID" id="5969971"/>
<dbReference type="AlphaFoldDB" id="Q0V0E7"/>
<dbReference type="EMBL" id="CH445327">
    <property type="protein sequence ID" value="EAT90729.2"/>
    <property type="molecule type" value="Genomic_DNA"/>
</dbReference>
<protein>
    <submittedName>
        <fullName evidence="2">Uncharacterized protein</fullName>
    </submittedName>
</protein>
<name>Q0V0E7_PHANO</name>
<accession>Q0V0E7</accession>
<proteinExistence type="predicted"/>
<organism evidence="2 3">
    <name type="scientific">Phaeosphaeria nodorum (strain SN15 / ATCC MYA-4574 / FGSC 10173)</name>
    <name type="common">Glume blotch fungus</name>
    <name type="synonym">Parastagonospora nodorum</name>
    <dbReference type="NCBI Taxonomy" id="321614"/>
    <lineage>
        <taxon>Eukaryota</taxon>
        <taxon>Fungi</taxon>
        <taxon>Dikarya</taxon>
        <taxon>Ascomycota</taxon>
        <taxon>Pezizomycotina</taxon>
        <taxon>Dothideomycetes</taxon>
        <taxon>Pleosporomycetidae</taxon>
        <taxon>Pleosporales</taxon>
        <taxon>Pleosporineae</taxon>
        <taxon>Phaeosphaeriaceae</taxon>
        <taxon>Parastagonospora</taxon>
    </lineage>
</organism>
<sequence length="51" mass="5991">MLKTTRMKRKMKTISKTRAPMTMPRSLVTVTMVKTLVHHQRSLLVPRRTGR</sequence>
<evidence type="ECO:0000256" key="1">
    <source>
        <dbReference type="SAM" id="MobiDB-lite"/>
    </source>
</evidence>
<gene>
    <name evidence="2" type="ORF">SNOG_02517</name>
</gene>
<reference evidence="3" key="1">
    <citation type="journal article" date="2007" name="Plant Cell">
        <title>Dothideomycete-plant interactions illuminated by genome sequencing and EST analysis of the wheat pathogen Stagonospora nodorum.</title>
        <authorList>
            <person name="Hane J.K."/>
            <person name="Lowe R.G."/>
            <person name="Solomon P.S."/>
            <person name="Tan K.C."/>
            <person name="Schoch C.L."/>
            <person name="Spatafora J.W."/>
            <person name="Crous P.W."/>
            <person name="Kodira C."/>
            <person name="Birren B.W."/>
            <person name="Galagan J.E."/>
            <person name="Torriani S.F."/>
            <person name="McDonald B.A."/>
            <person name="Oliver R.P."/>
        </authorList>
    </citation>
    <scope>NUCLEOTIDE SEQUENCE [LARGE SCALE GENOMIC DNA]</scope>
    <source>
        <strain evidence="3">SN15 / ATCC MYA-4574 / FGSC 10173</strain>
    </source>
</reference>
<dbReference type="InParanoid" id="Q0V0E7"/>
<dbReference type="KEGG" id="pno:SNOG_02517"/>
<feature type="region of interest" description="Disordered" evidence="1">
    <location>
        <begin position="1"/>
        <end position="23"/>
    </location>
</feature>
<dbReference type="RefSeq" id="XP_001793121.1">
    <property type="nucleotide sequence ID" value="XM_001793069.1"/>
</dbReference>
<evidence type="ECO:0000313" key="2">
    <source>
        <dbReference type="EMBL" id="EAT90729.2"/>
    </source>
</evidence>
<dbReference type="Proteomes" id="UP000001055">
    <property type="component" value="Unassembled WGS sequence"/>
</dbReference>